<keyword evidence="2" id="KW-1185">Reference proteome</keyword>
<gene>
    <name evidence="1" type="ORF">HPB47_013054</name>
</gene>
<name>A0AC60NRU3_IXOPE</name>
<evidence type="ECO:0000313" key="1">
    <source>
        <dbReference type="EMBL" id="KAG0409844.1"/>
    </source>
</evidence>
<dbReference type="Proteomes" id="UP000805193">
    <property type="component" value="Unassembled WGS sequence"/>
</dbReference>
<comment type="caution">
    <text evidence="1">The sequence shown here is derived from an EMBL/GenBank/DDBJ whole genome shotgun (WGS) entry which is preliminary data.</text>
</comment>
<sequence length="132" mass="14694">MEPTERLFCLKWSKPEPAVFSSLLSNESSMDVTLVCADRTLKAHRMVLAAGSAFFQALLTQSPSREPTLVLPDVRFAQLRPVVEFMYCGQVTVYEHELPELLKVADALEIRGLGDATARSGSVSSGWWTLKY</sequence>
<proteinExistence type="predicted"/>
<reference evidence="1 2" key="1">
    <citation type="journal article" date="2020" name="Cell">
        <title>Large-Scale Comparative Analyses of Tick Genomes Elucidate Their Genetic Diversity and Vector Capacities.</title>
        <authorList>
            <consortium name="Tick Genome and Microbiome Consortium (TIGMIC)"/>
            <person name="Jia N."/>
            <person name="Wang J."/>
            <person name="Shi W."/>
            <person name="Du L."/>
            <person name="Sun Y."/>
            <person name="Zhan W."/>
            <person name="Jiang J.F."/>
            <person name="Wang Q."/>
            <person name="Zhang B."/>
            <person name="Ji P."/>
            <person name="Bell-Sakyi L."/>
            <person name="Cui X.M."/>
            <person name="Yuan T.T."/>
            <person name="Jiang B.G."/>
            <person name="Yang W.F."/>
            <person name="Lam T.T."/>
            <person name="Chang Q.C."/>
            <person name="Ding S.J."/>
            <person name="Wang X.J."/>
            <person name="Zhu J.G."/>
            <person name="Ruan X.D."/>
            <person name="Zhao L."/>
            <person name="Wei J.T."/>
            <person name="Ye R.Z."/>
            <person name="Que T.C."/>
            <person name="Du C.H."/>
            <person name="Zhou Y.H."/>
            <person name="Cheng J.X."/>
            <person name="Dai P.F."/>
            <person name="Guo W.B."/>
            <person name="Han X.H."/>
            <person name="Huang E.J."/>
            <person name="Li L.F."/>
            <person name="Wei W."/>
            <person name="Gao Y.C."/>
            <person name="Liu J.Z."/>
            <person name="Shao H.Z."/>
            <person name="Wang X."/>
            <person name="Wang C.C."/>
            <person name="Yang T.C."/>
            <person name="Huo Q.B."/>
            <person name="Li W."/>
            <person name="Chen H.Y."/>
            <person name="Chen S.E."/>
            <person name="Zhou L.G."/>
            <person name="Ni X.B."/>
            <person name="Tian J.H."/>
            <person name="Sheng Y."/>
            <person name="Liu T."/>
            <person name="Pan Y.S."/>
            <person name="Xia L.Y."/>
            <person name="Li J."/>
            <person name="Zhao F."/>
            <person name="Cao W.C."/>
        </authorList>
    </citation>
    <scope>NUCLEOTIDE SEQUENCE [LARGE SCALE GENOMIC DNA]</scope>
    <source>
        <strain evidence="1">Iper-2018</strain>
    </source>
</reference>
<organism evidence="1 2">
    <name type="scientific">Ixodes persulcatus</name>
    <name type="common">Taiga tick</name>
    <dbReference type="NCBI Taxonomy" id="34615"/>
    <lineage>
        <taxon>Eukaryota</taxon>
        <taxon>Metazoa</taxon>
        <taxon>Ecdysozoa</taxon>
        <taxon>Arthropoda</taxon>
        <taxon>Chelicerata</taxon>
        <taxon>Arachnida</taxon>
        <taxon>Acari</taxon>
        <taxon>Parasitiformes</taxon>
        <taxon>Ixodida</taxon>
        <taxon>Ixodoidea</taxon>
        <taxon>Ixodidae</taxon>
        <taxon>Ixodinae</taxon>
        <taxon>Ixodes</taxon>
    </lineage>
</organism>
<accession>A0AC60NRU3</accession>
<dbReference type="EMBL" id="JABSTQ010011587">
    <property type="protein sequence ID" value="KAG0409844.1"/>
    <property type="molecule type" value="Genomic_DNA"/>
</dbReference>
<evidence type="ECO:0000313" key="2">
    <source>
        <dbReference type="Proteomes" id="UP000805193"/>
    </source>
</evidence>
<protein>
    <submittedName>
        <fullName evidence="1">Uncharacterized protein</fullName>
    </submittedName>
</protein>